<proteinExistence type="predicted"/>
<evidence type="ECO:0000313" key="2">
    <source>
        <dbReference type="EMBL" id="CAK9057677.1"/>
    </source>
</evidence>
<name>A0ABP0N434_9DINO</name>
<accession>A0ABP0N434</accession>
<evidence type="ECO:0000256" key="1">
    <source>
        <dbReference type="SAM" id="MobiDB-lite"/>
    </source>
</evidence>
<protein>
    <submittedName>
        <fullName evidence="2">Uncharacterized protein</fullName>
    </submittedName>
</protein>
<gene>
    <name evidence="2" type="ORF">CCMP2556_LOCUS28444</name>
</gene>
<comment type="caution">
    <text evidence="2">The sequence shown here is derived from an EMBL/GenBank/DDBJ whole genome shotgun (WGS) entry which is preliminary data.</text>
</comment>
<dbReference type="EMBL" id="CAXAMN010021295">
    <property type="protein sequence ID" value="CAK9057677.1"/>
    <property type="molecule type" value="Genomic_DNA"/>
</dbReference>
<reference evidence="2 3" key="1">
    <citation type="submission" date="2024-02" db="EMBL/GenBank/DDBJ databases">
        <authorList>
            <person name="Chen Y."/>
            <person name="Shah S."/>
            <person name="Dougan E. K."/>
            <person name="Thang M."/>
            <person name="Chan C."/>
        </authorList>
    </citation>
    <scope>NUCLEOTIDE SEQUENCE [LARGE SCALE GENOMIC DNA]</scope>
</reference>
<organism evidence="2 3">
    <name type="scientific">Durusdinium trenchii</name>
    <dbReference type="NCBI Taxonomy" id="1381693"/>
    <lineage>
        <taxon>Eukaryota</taxon>
        <taxon>Sar</taxon>
        <taxon>Alveolata</taxon>
        <taxon>Dinophyceae</taxon>
        <taxon>Suessiales</taxon>
        <taxon>Symbiodiniaceae</taxon>
        <taxon>Durusdinium</taxon>
    </lineage>
</organism>
<feature type="region of interest" description="Disordered" evidence="1">
    <location>
        <begin position="256"/>
        <end position="295"/>
    </location>
</feature>
<feature type="region of interest" description="Disordered" evidence="1">
    <location>
        <begin position="1"/>
        <end position="20"/>
    </location>
</feature>
<keyword evidence="3" id="KW-1185">Reference proteome</keyword>
<evidence type="ECO:0000313" key="3">
    <source>
        <dbReference type="Proteomes" id="UP001642484"/>
    </source>
</evidence>
<sequence>MSAAAQSRRRKDQASATNSVARSRCAGITDQADMRIVSCECTDAKTWSQREDTFGKKQDVDDISEMFEGDLLNRSGDLYSGFEVGVNRLGVCGSWEPQKGYFQGQAGKAWTQAALSTTNGGLGLRHASVHAPAGYAASVVATHGLCRLLDPTYDSYDSAAPTEAIQALNHVLPVSDHVPIPVPPTLRQRQLSEALDKVVIAKLAAPVPGREAFRAHFELLQLYLAPCVMAWRIASATMPGSRARVAVIAPSDTTPFEPSLQLVPKRPAFTPRSRSQPRPEDGGASEDGARATNGRRPADVWVGNCGLLGPAAFDLAVTSGLRSGHLPSTVADGRRAVSDYEGLQFLPLVAEACSGGWGPTALKTWKELSVALAARNNEAASVEHDRLLQSLAVALQRENARAALRRIE</sequence>
<dbReference type="Proteomes" id="UP001642484">
    <property type="component" value="Unassembled WGS sequence"/>
</dbReference>